<dbReference type="OrthoDB" id="9802809at2"/>
<feature type="site" description="Important for catalytic activity" evidence="5">
    <location>
        <position position="325"/>
    </location>
</feature>
<keyword evidence="5" id="KW-0963">Cytoplasm</keyword>
<keyword evidence="3" id="KW-0028">Amino-acid biosynthesis</keyword>
<dbReference type="FunFam" id="1.10.40.30:FF:000002">
    <property type="entry name" value="Fumarate hydratase class II"/>
    <property type="match status" value="1"/>
</dbReference>
<feature type="active site" description="Proton donor/acceptor" evidence="5">
    <location>
        <position position="182"/>
    </location>
</feature>
<dbReference type="InterPro" id="IPR008948">
    <property type="entry name" value="L-Aspartase-like"/>
</dbReference>
<dbReference type="InterPro" id="IPR005677">
    <property type="entry name" value="Fum_hydII"/>
</dbReference>
<dbReference type="HAMAP" id="MF_00743">
    <property type="entry name" value="FumaraseC"/>
    <property type="match status" value="1"/>
</dbReference>
<comment type="pathway">
    <text evidence="5">Carbohydrate metabolism; tricarboxylic acid cycle; (S)-malate from fumarate: step 1/1.</text>
</comment>
<comment type="subunit">
    <text evidence="5">Homotetramer.</text>
</comment>
<feature type="binding site" evidence="5">
    <location>
        <begin position="318"/>
        <end position="320"/>
    </location>
    <ligand>
        <name>substrate</name>
    </ligand>
</feature>
<dbReference type="Gene3D" id="1.10.275.10">
    <property type="entry name" value="Fumarase/aspartase (N-terminal domain)"/>
    <property type="match status" value="1"/>
</dbReference>
<dbReference type="NCBIfam" id="NF008909">
    <property type="entry name" value="PRK12273.1"/>
    <property type="match status" value="1"/>
</dbReference>
<dbReference type="GO" id="GO:0004333">
    <property type="term" value="F:fumarate hydratase activity"/>
    <property type="evidence" value="ECO:0007669"/>
    <property type="project" value="UniProtKB-UniRule"/>
</dbReference>
<dbReference type="InterPro" id="IPR024083">
    <property type="entry name" value="Fumarase/histidase_N"/>
</dbReference>
<dbReference type="GO" id="GO:0008797">
    <property type="term" value="F:aspartate ammonia-lyase activity"/>
    <property type="evidence" value="ECO:0007669"/>
    <property type="project" value="UniProtKB-EC"/>
</dbReference>
<dbReference type="KEGG" id="lua:D4A81_12270"/>
<dbReference type="FunFam" id="1.20.200.10:FF:000001">
    <property type="entry name" value="Fumarate hydratase, mitochondrial"/>
    <property type="match status" value="1"/>
</dbReference>
<feature type="binding site" evidence="5">
    <location>
        <begin position="133"/>
        <end position="135"/>
    </location>
    <ligand>
        <name>substrate</name>
    </ligand>
</feature>
<evidence type="ECO:0000313" key="6">
    <source>
        <dbReference type="EMBL" id="AYB00635.1"/>
    </source>
</evidence>
<keyword evidence="5" id="KW-0816">Tricarboxylic acid cycle</keyword>
<dbReference type="AlphaFoldDB" id="A0A385Q481"/>
<dbReference type="FunFam" id="1.10.275.10:FF:000001">
    <property type="entry name" value="Fumarate hydratase, mitochondrial"/>
    <property type="match status" value="1"/>
</dbReference>
<name>A0A385Q481_9FIRM</name>
<dbReference type="PRINTS" id="PR00149">
    <property type="entry name" value="FUMRATELYASE"/>
</dbReference>
<dbReference type="InterPro" id="IPR020557">
    <property type="entry name" value="Fumarate_lyase_CS"/>
</dbReference>
<dbReference type="GO" id="GO:0005737">
    <property type="term" value="C:cytoplasm"/>
    <property type="evidence" value="ECO:0007669"/>
    <property type="project" value="UniProtKB-SubCell"/>
</dbReference>
<comment type="catalytic activity">
    <reaction evidence="1">
        <text>L-aspartate = fumarate + NH4(+)</text>
        <dbReference type="Rhea" id="RHEA:16601"/>
        <dbReference type="ChEBI" id="CHEBI:28938"/>
        <dbReference type="ChEBI" id="CHEBI:29806"/>
        <dbReference type="ChEBI" id="CHEBI:29991"/>
        <dbReference type="EC" id="4.3.1.1"/>
    </reaction>
</comment>
<dbReference type="EMBL" id="CP032364">
    <property type="protein sequence ID" value="AYB00635.1"/>
    <property type="molecule type" value="Genomic_DNA"/>
</dbReference>
<dbReference type="GO" id="GO:0006108">
    <property type="term" value="P:malate metabolic process"/>
    <property type="evidence" value="ECO:0007669"/>
    <property type="project" value="TreeGrafter"/>
</dbReference>
<dbReference type="GO" id="GO:0006099">
    <property type="term" value="P:tricarboxylic acid cycle"/>
    <property type="evidence" value="ECO:0007669"/>
    <property type="project" value="UniProtKB-UniRule"/>
</dbReference>
<dbReference type="SUPFAM" id="SSF48557">
    <property type="entry name" value="L-aspartase-like"/>
    <property type="match status" value="1"/>
</dbReference>
<dbReference type="InterPro" id="IPR022761">
    <property type="entry name" value="Fumarate_lyase_N"/>
</dbReference>
<dbReference type="Pfam" id="PF10415">
    <property type="entry name" value="FumaraseC_C"/>
    <property type="match status" value="1"/>
</dbReference>
<comment type="function">
    <text evidence="5">Involved in the TCA cycle. Catalyzes the stereospecific interconversion of fumarate to L-malate.</text>
</comment>
<dbReference type="NCBIfam" id="TIGR00979">
    <property type="entry name" value="fumC_II"/>
    <property type="match status" value="1"/>
</dbReference>
<evidence type="ECO:0000256" key="5">
    <source>
        <dbReference type="HAMAP-Rule" id="MF_00743"/>
    </source>
</evidence>
<comment type="catalytic activity">
    <reaction evidence="5">
        <text>(S)-malate = fumarate + H2O</text>
        <dbReference type="Rhea" id="RHEA:12460"/>
        <dbReference type="ChEBI" id="CHEBI:15377"/>
        <dbReference type="ChEBI" id="CHEBI:15589"/>
        <dbReference type="ChEBI" id="CHEBI:29806"/>
        <dbReference type="EC" id="4.2.1.2"/>
    </reaction>
</comment>
<evidence type="ECO:0000256" key="3">
    <source>
        <dbReference type="ARBA" id="ARBA00022605"/>
    </source>
</evidence>
<dbReference type="CDD" id="cd01362">
    <property type="entry name" value="Fumarase_classII"/>
    <property type="match status" value="1"/>
</dbReference>
<dbReference type="InterPro" id="IPR000362">
    <property type="entry name" value="Fumarate_lyase_fam"/>
</dbReference>
<evidence type="ECO:0000256" key="1">
    <source>
        <dbReference type="ARBA" id="ARBA00001494"/>
    </source>
</evidence>
<accession>A0A385Q481</accession>
<dbReference type="Gene3D" id="1.20.200.10">
    <property type="entry name" value="Fumarase/aspartase (Central domain)"/>
    <property type="match status" value="1"/>
</dbReference>
<sequence length="454" mass="50196">MEYRIEHDSMGTVEVPVDKYYGAQTARSLSNFKISTETIPMEVIRAFAYLKSACAATNFEFGKLEKDKADIINTVCNEILEGKLDEHFPLSVWQTGSGTQSNMNVNEVITNRGNELVKKELLHPNDDVNMSQSSNDTFPAAMHIAALIEITDKLLPSLNELILAFKKLEDENIGIVKSGRTHLQDATPIAFSQEISGWRTSLENNYNQIENSLIFLSKLALGATAVGTGLNSPKGFDTLVAKNISKLTGKKFVTDSNKFHALSSKSELAFVHGSLSSLAGDLMKIANDIRWLSSGPRCGLGEIFIPENEPGSSIMPGKVNPTQCESMTMICVQVMSNNMAVNMASSQGNFELNVFMPVLIHNFLQSVRLLSDGIRSFRENCVIGIKANKEKMHENLHNSLMLVTAISPYIGYENAAKVSKLAHEKNISLKEATLNMNLMTEEKFDEVFKPEEMI</sequence>
<gene>
    <name evidence="5 6" type="primary">fumC</name>
    <name evidence="6" type="ORF">D4A81_12270</name>
</gene>
<dbReference type="Gene3D" id="1.10.40.30">
    <property type="entry name" value="Fumarase/aspartase (C-terminal domain)"/>
    <property type="match status" value="1"/>
</dbReference>
<feature type="binding site" evidence="5">
    <location>
        <position position="313"/>
    </location>
    <ligand>
        <name>substrate</name>
    </ligand>
</feature>
<comment type="subcellular location">
    <subcellularLocation>
        <location evidence="5">Cytoplasm</location>
    </subcellularLocation>
</comment>
<feature type="binding site" evidence="5">
    <location>
        <begin position="97"/>
        <end position="99"/>
    </location>
    <ligand>
        <name>substrate</name>
    </ligand>
</feature>
<dbReference type="PROSITE" id="PS00163">
    <property type="entry name" value="FUMARATE_LYASES"/>
    <property type="match status" value="1"/>
</dbReference>
<keyword evidence="7" id="KW-1185">Reference proteome</keyword>
<dbReference type="RefSeq" id="WP_111525728.1">
    <property type="nucleotide sequence ID" value="NZ_CP032364.1"/>
</dbReference>
<dbReference type="Pfam" id="PF00206">
    <property type="entry name" value="Lyase_1"/>
    <property type="match status" value="1"/>
</dbReference>
<protein>
    <recommendedName>
        <fullName evidence="5">Fumarate hydratase class II</fullName>
        <shortName evidence="5">Fumarase C</shortName>
        <ecNumber evidence="5">4.2.1.2</ecNumber>
    </recommendedName>
    <alternativeName>
        <fullName evidence="5">Aerobic fumarase</fullName>
    </alternativeName>
    <alternativeName>
        <fullName evidence="5">Iron-independent fumarase</fullName>
    </alternativeName>
</protein>
<dbReference type="GO" id="GO:0008652">
    <property type="term" value="P:amino acid biosynthetic process"/>
    <property type="evidence" value="ECO:0007669"/>
    <property type="project" value="UniProtKB-KW"/>
</dbReference>
<proteinExistence type="inferred from homology"/>
<dbReference type="InterPro" id="IPR018951">
    <property type="entry name" value="Fumarase_C_C"/>
</dbReference>
<dbReference type="PANTHER" id="PTHR11444">
    <property type="entry name" value="ASPARTATEAMMONIA/ARGININOSUCCINATE/ADENYLOSUCCINATE LYASE"/>
    <property type="match status" value="1"/>
</dbReference>
<dbReference type="Proteomes" id="UP000265562">
    <property type="component" value="Chromosome"/>
</dbReference>
<evidence type="ECO:0000313" key="7">
    <source>
        <dbReference type="Proteomes" id="UP000265562"/>
    </source>
</evidence>
<feature type="binding site" evidence="5">
    <location>
        <position position="181"/>
    </location>
    <ligand>
        <name>substrate</name>
    </ligand>
</feature>
<dbReference type="PANTHER" id="PTHR11444:SF1">
    <property type="entry name" value="FUMARATE HYDRATASE, MITOCHONDRIAL"/>
    <property type="match status" value="1"/>
</dbReference>
<organism evidence="6 7">
    <name type="scientific">Lachnoanaerobaculum umeaense</name>
    <dbReference type="NCBI Taxonomy" id="617123"/>
    <lineage>
        <taxon>Bacteria</taxon>
        <taxon>Bacillati</taxon>
        <taxon>Bacillota</taxon>
        <taxon>Clostridia</taxon>
        <taxon>Lachnospirales</taxon>
        <taxon>Lachnospiraceae</taxon>
        <taxon>Lachnoanaerobaculum</taxon>
    </lineage>
</organism>
<dbReference type="UniPathway" id="UPA00223">
    <property type="reaction ID" value="UER01007"/>
</dbReference>
<evidence type="ECO:0000256" key="2">
    <source>
        <dbReference type="ARBA" id="ARBA00009084"/>
    </source>
</evidence>
<dbReference type="GO" id="GO:0006106">
    <property type="term" value="P:fumarate metabolic process"/>
    <property type="evidence" value="ECO:0007669"/>
    <property type="project" value="InterPro"/>
</dbReference>
<dbReference type="EC" id="4.2.1.2" evidence="5"/>
<evidence type="ECO:0000256" key="4">
    <source>
        <dbReference type="ARBA" id="ARBA00023239"/>
    </source>
</evidence>
<keyword evidence="4 5" id="KW-0456">Lyase</keyword>
<comment type="similarity">
    <text evidence="2 5">Belongs to the class-II fumarase/aspartase family. Fumarase subfamily.</text>
</comment>
<comment type="miscellaneous">
    <text evidence="5">There are 2 substrate-binding sites: the catalytic A site, and the non-catalytic B site that may play a role in the transfer of substrate or product between the active site and the solvent. Alternatively, the B site may bind allosteric effectors.</text>
</comment>
<feature type="active site" evidence="5">
    <location>
        <position position="312"/>
    </location>
</feature>
<reference evidence="6 7" key="1">
    <citation type="submission" date="2018-09" db="EMBL/GenBank/DDBJ databases">
        <title>Genome sequencing of Lachnoanaerobaculum umeaense DSM 23576.</title>
        <authorList>
            <person name="Kook J.-K."/>
            <person name="Park S.-N."/>
            <person name="Lim Y.K."/>
        </authorList>
    </citation>
    <scope>NUCLEOTIDE SEQUENCE [LARGE SCALE GENOMIC DNA]</scope>
    <source>
        <strain evidence="7">DSM 23576 \ CCUG 58757</strain>
    </source>
</reference>
<feature type="binding site" description="in site B" evidence="5">
    <location>
        <begin position="123"/>
        <end position="126"/>
    </location>
    <ligand>
        <name>substrate</name>
    </ligand>
</feature>
<dbReference type="PRINTS" id="PR00145">
    <property type="entry name" value="ARGSUCLYASE"/>
</dbReference>